<comment type="caution">
    <text evidence="1">The sequence shown here is derived from an EMBL/GenBank/DDBJ whole genome shotgun (WGS) entry which is preliminary data.</text>
</comment>
<organism evidence="1 2">
    <name type="scientific">Dipteronia dyeriana</name>
    <dbReference type="NCBI Taxonomy" id="168575"/>
    <lineage>
        <taxon>Eukaryota</taxon>
        <taxon>Viridiplantae</taxon>
        <taxon>Streptophyta</taxon>
        <taxon>Embryophyta</taxon>
        <taxon>Tracheophyta</taxon>
        <taxon>Spermatophyta</taxon>
        <taxon>Magnoliopsida</taxon>
        <taxon>eudicotyledons</taxon>
        <taxon>Gunneridae</taxon>
        <taxon>Pentapetalae</taxon>
        <taxon>rosids</taxon>
        <taxon>malvids</taxon>
        <taxon>Sapindales</taxon>
        <taxon>Sapindaceae</taxon>
        <taxon>Hippocastanoideae</taxon>
        <taxon>Acereae</taxon>
        <taxon>Dipteronia</taxon>
    </lineage>
</organism>
<dbReference type="EMBL" id="JANJYI010000007">
    <property type="protein sequence ID" value="KAK2641414.1"/>
    <property type="molecule type" value="Genomic_DNA"/>
</dbReference>
<dbReference type="Proteomes" id="UP001280121">
    <property type="component" value="Unassembled WGS sequence"/>
</dbReference>
<keyword evidence="2" id="KW-1185">Reference proteome</keyword>
<evidence type="ECO:0000313" key="2">
    <source>
        <dbReference type="Proteomes" id="UP001280121"/>
    </source>
</evidence>
<proteinExistence type="predicted"/>
<evidence type="ECO:0000313" key="1">
    <source>
        <dbReference type="EMBL" id="KAK2641414.1"/>
    </source>
</evidence>
<accession>A0AAD9WRW5</accession>
<dbReference type="AlphaFoldDB" id="A0AAD9WRW5"/>
<sequence>MWTQEGRSEEKDPKAKAEAAVVGEFLLQRCRSGQIGDTGRESLILRRRLLHFVVEKMMRKKNIDEEKEKKKKKTIRKIK</sequence>
<reference evidence="1" key="1">
    <citation type="journal article" date="2023" name="Plant J.">
        <title>Genome sequences and population genomics provide insights into the demographic history, inbreeding, and mutation load of two 'living fossil' tree species of Dipteronia.</title>
        <authorList>
            <person name="Feng Y."/>
            <person name="Comes H.P."/>
            <person name="Chen J."/>
            <person name="Zhu S."/>
            <person name="Lu R."/>
            <person name="Zhang X."/>
            <person name="Li P."/>
            <person name="Qiu J."/>
            <person name="Olsen K.M."/>
            <person name="Qiu Y."/>
        </authorList>
    </citation>
    <scope>NUCLEOTIDE SEQUENCE</scope>
    <source>
        <strain evidence="1">KIB01</strain>
    </source>
</reference>
<protein>
    <submittedName>
        <fullName evidence="1">Uncharacterized protein</fullName>
    </submittedName>
</protein>
<name>A0AAD9WRW5_9ROSI</name>
<gene>
    <name evidence="1" type="ORF">Ddye_023177</name>
</gene>